<protein>
    <submittedName>
        <fullName evidence="2">NPCBM/NEW2 domain protein</fullName>
    </submittedName>
</protein>
<organism evidence="2 3">
    <name type="scientific">Bremerella volcania</name>
    <dbReference type="NCBI Taxonomy" id="2527984"/>
    <lineage>
        <taxon>Bacteria</taxon>
        <taxon>Pseudomonadati</taxon>
        <taxon>Planctomycetota</taxon>
        <taxon>Planctomycetia</taxon>
        <taxon>Pirellulales</taxon>
        <taxon>Pirellulaceae</taxon>
        <taxon>Bremerella</taxon>
    </lineage>
</organism>
<reference evidence="3" key="1">
    <citation type="submission" date="2019-02" db="EMBL/GenBank/DDBJ databases">
        <title>Deep-cultivation of Planctomycetes and their phenomic and genomic characterization uncovers novel biology.</title>
        <authorList>
            <person name="Wiegand S."/>
            <person name="Jogler M."/>
            <person name="Boedeker C."/>
            <person name="Pinto D."/>
            <person name="Vollmers J."/>
            <person name="Rivas-Marin E."/>
            <person name="Kohn T."/>
            <person name="Peeters S.H."/>
            <person name="Heuer A."/>
            <person name="Rast P."/>
            <person name="Oberbeckmann S."/>
            <person name="Bunk B."/>
            <person name="Jeske O."/>
            <person name="Meyerdierks A."/>
            <person name="Storesund J.E."/>
            <person name="Kallscheuer N."/>
            <person name="Luecker S."/>
            <person name="Lage O.M."/>
            <person name="Pohl T."/>
            <person name="Merkel B.J."/>
            <person name="Hornburger P."/>
            <person name="Mueller R.-W."/>
            <person name="Bruemmer F."/>
            <person name="Labrenz M."/>
            <person name="Spormann A.M."/>
            <person name="Op den Camp H."/>
            <person name="Overmann J."/>
            <person name="Amann R."/>
            <person name="Jetten M.S.M."/>
            <person name="Mascher T."/>
            <person name="Medema M.H."/>
            <person name="Devos D.P."/>
            <person name="Kaster A.-K."/>
            <person name="Ovreas L."/>
            <person name="Rohde M."/>
            <person name="Galperin M.Y."/>
            <person name="Jogler C."/>
        </authorList>
    </citation>
    <scope>NUCLEOTIDE SEQUENCE [LARGE SCALE GENOMIC DNA]</scope>
    <source>
        <strain evidence="3">Pan97</strain>
    </source>
</reference>
<dbReference type="InterPro" id="IPR038637">
    <property type="entry name" value="NPCBM_sf"/>
</dbReference>
<dbReference type="Gene3D" id="2.60.120.1060">
    <property type="entry name" value="NPCBM/NEW2 domain"/>
    <property type="match status" value="1"/>
</dbReference>
<evidence type="ECO:0000259" key="1">
    <source>
        <dbReference type="SMART" id="SM00776"/>
    </source>
</evidence>
<gene>
    <name evidence="2" type="ORF">Pan97_22340</name>
</gene>
<dbReference type="RefSeq" id="WP_144972408.1">
    <property type="nucleotide sequence ID" value="NZ_CP036289.1"/>
</dbReference>
<dbReference type="AlphaFoldDB" id="A0A518C7N4"/>
<dbReference type="EMBL" id="CP036289">
    <property type="protein sequence ID" value="QDU75210.1"/>
    <property type="molecule type" value="Genomic_DNA"/>
</dbReference>
<keyword evidence="3" id="KW-1185">Reference proteome</keyword>
<evidence type="ECO:0000313" key="2">
    <source>
        <dbReference type="EMBL" id="QDU75210.1"/>
    </source>
</evidence>
<dbReference type="KEGG" id="bvo:Pan97_22340"/>
<name>A0A518C7N4_9BACT</name>
<accession>A0A518C7N4</accession>
<dbReference type="InterPro" id="IPR013222">
    <property type="entry name" value="Glyco_hyd_98_carb-bd"/>
</dbReference>
<dbReference type="SMART" id="SM00776">
    <property type="entry name" value="NPCBM"/>
    <property type="match status" value="1"/>
</dbReference>
<dbReference type="OrthoDB" id="272011at2"/>
<dbReference type="SUPFAM" id="SSF49785">
    <property type="entry name" value="Galactose-binding domain-like"/>
    <property type="match status" value="1"/>
</dbReference>
<sequence length="414" mass="45178">MKTFSLIMLSLLAAGPAVEVQQLDGSKTSGDLVELSADSLKIQLSDGKSSVFPAKEIISVRPLQQADSAKTQAVSKELFFADGSRLLVSDMLVSSRNAELMLGTGARVEIGRSALKGVRLLPADPQSSEAKLPDDDPLREKWHELAKEHTGGDAIVLNREGMLTVQEVVIHAVTAEGVKIQLDEITTTVNPAKLYGLLFYQRAAREFPAPLCVVHLNDDSALVAKSIKMNNGQTRVTILTGTEIPILFDRIAKFDFAAGNIQFLDELKPTRITWTPVLKSAIAVDDLSLVYAPRINHSFQGDPIQLEEDQQPQIYARGIAVHATSELLYQLPSGFRQLQMRVGIAPESLGTCTAKLQIIGDQKILFEKDFSNHTPPEDIALNISGVSRLKIVVDANDGEDFGDVLHLVQARLLK</sequence>
<dbReference type="Pfam" id="PF08305">
    <property type="entry name" value="NPCBM"/>
    <property type="match status" value="1"/>
</dbReference>
<feature type="domain" description="Glycosyl hydrolase family 98 putative carbohydrate-binding module" evidence="1">
    <location>
        <begin position="278"/>
        <end position="414"/>
    </location>
</feature>
<dbReference type="Proteomes" id="UP000318626">
    <property type="component" value="Chromosome"/>
</dbReference>
<evidence type="ECO:0000313" key="3">
    <source>
        <dbReference type="Proteomes" id="UP000318626"/>
    </source>
</evidence>
<dbReference type="InterPro" id="IPR008979">
    <property type="entry name" value="Galactose-bd-like_sf"/>
</dbReference>
<proteinExistence type="predicted"/>